<dbReference type="PANTHER" id="PTHR43420">
    <property type="entry name" value="ACETYLTRANSFERASE"/>
    <property type="match status" value="1"/>
</dbReference>
<evidence type="ECO:0000313" key="5">
    <source>
        <dbReference type="Proteomes" id="UP000005012"/>
    </source>
</evidence>
<dbReference type="Gene3D" id="3.40.630.30">
    <property type="match status" value="1"/>
</dbReference>
<dbReference type="OrthoDB" id="9127144at2"/>
<feature type="domain" description="N-acetyltransferase" evidence="3">
    <location>
        <begin position="2"/>
        <end position="147"/>
    </location>
</feature>
<name>A0A140NMH9_PROSM</name>
<accession>A0A140NMH9</accession>
<dbReference type="SUPFAM" id="SSF55729">
    <property type="entry name" value="Acyl-CoA N-acyltransferases (Nat)"/>
    <property type="match status" value="1"/>
</dbReference>
<dbReference type="PATRIC" id="fig|1157951.4.peg.2484"/>
<protein>
    <submittedName>
        <fullName evidence="4">Acetyltransferase, GNAT family protein</fullName>
    </submittedName>
</protein>
<gene>
    <name evidence="4" type="ordered locus">S70_12340</name>
</gene>
<dbReference type="RefSeq" id="WP_004915894.1">
    <property type="nucleotide sequence ID" value="NC_017731.1"/>
</dbReference>
<evidence type="ECO:0000259" key="3">
    <source>
        <dbReference type="PROSITE" id="PS51186"/>
    </source>
</evidence>
<evidence type="ECO:0000313" key="4">
    <source>
        <dbReference type="EMBL" id="AFH94315.1"/>
    </source>
</evidence>
<dbReference type="HOGENOM" id="CLU_111226_4_1_6"/>
<proteinExistence type="predicted"/>
<dbReference type="PANTHER" id="PTHR43420:SF47">
    <property type="entry name" value="N-ACETYLTRANSFERASE DOMAIN-CONTAINING PROTEIN"/>
    <property type="match status" value="1"/>
</dbReference>
<sequence>MVTLVELNQDNWEDCADLQVSEEQSQFIASNLYSIAEVQFLPRFIVKGIQHQETLVGLVMYGIDPDDGNYWIYRFMIDESHQRQGYGLQAMLLLIDEIKSSNKDNIPAIMIGYHTDNVGAHHFYQSVGFEFQGLADWGEYLAKFDLIKQ</sequence>
<dbReference type="PROSITE" id="PS51186">
    <property type="entry name" value="GNAT"/>
    <property type="match status" value="1"/>
</dbReference>
<dbReference type="Pfam" id="PF00583">
    <property type="entry name" value="Acetyltransf_1"/>
    <property type="match status" value="1"/>
</dbReference>
<dbReference type="EMBL" id="CP003488">
    <property type="protein sequence ID" value="AFH94315.1"/>
    <property type="molecule type" value="Genomic_DNA"/>
</dbReference>
<dbReference type="KEGG" id="psi:S70_12340"/>
<dbReference type="GeneID" id="93520929"/>
<evidence type="ECO:0000256" key="2">
    <source>
        <dbReference type="ARBA" id="ARBA00023315"/>
    </source>
</evidence>
<keyword evidence="1" id="KW-0808">Transferase</keyword>
<dbReference type="Proteomes" id="UP000005012">
    <property type="component" value="Chromosome"/>
</dbReference>
<dbReference type="CDD" id="cd04301">
    <property type="entry name" value="NAT_SF"/>
    <property type="match status" value="1"/>
</dbReference>
<reference evidence="4 5" key="1">
    <citation type="journal article" date="2012" name="J. Bacteriol.">
        <title>Complete Genome Sequence of Providencia stuartii Clinical Isolate MRSN 2154.</title>
        <authorList>
            <person name="Clifford R.J."/>
            <person name="Hang J."/>
            <person name="Riley M.C."/>
            <person name="Onmus-Leone F."/>
            <person name="Kuschner R.A."/>
            <person name="Lesho E.P."/>
            <person name="Waterman P.E."/>
        </authorList>
    </citation>
    <scope>NUCLEOTIDE SEQUENCE [LARGE SCALE GENOMIC DNA]</scope>
    <source>
        <strain evidence="4 5">MRSN 2154</strain>
    </source>
</reference>
<dbReference type="InterPro" id="IPR000182">
    <property type="entry name" value="GNAT_dom"/>
</dbReference>
<reference evidence="5" key="2">
    <citation type="submission" date="2012-04" db="EMBL/GenBank/DDBJ databases">
        <title>Complete genome sequence of Providencia stuartii clinical isolate MRSN 2154.</title>
        <authorList>
            <person name="Clifford R.J."/>
            <person name="Hang J."/>
            <person name="Riley M.C."/>
            <person name="Onmus-Leone F."/>
            <person name="Kuschner R.A."/>
            <person name="Lesho E.P."/>
            <person name="Waterman P.E."/>
        </authorList>
    </citation>
    <scope>NUCLEOTIDE SEQUENCE [LARGE SCALE GENOMIC DNA]</scope>
    <source>
        <strain evidence="5">MRSN 2154</strain>
    </source>
</reference>
<keyword evidence="2" id="KW-0012">Acyltransferase</keyword>
<dbReference type="AlphaFoldDB" id="A0A140NMH9"/>
<evidence type="ECO:0000256" key="1">
    <source>
        <dbReference type="ARBA" id="ARBA00022679"/>
    </source>
</evidence>
<dbReference type="InterPro" id="IPR016181">
    <property type="entry name" value="Acyl_CoA_acyltransferase"/>
</dbReference>
<organism evidence="4 5">
    <name type="scientific">Providencia stuartii (strain MRSN 2154)</name>
    <dbReference type="NCBI Taxonomy" id="1157951"/>
    <lineage>
        <taxon>Bacteria</taxon>
        <taxon>Pseudomonadati</taxon>
        <taxon>Pseudomonadota</taxon>
        <taxon>Gammaproteobacteria</taxon>
        <taxon>Enterobacterales</taxon>
        <taxon>Morganellaceae</taxon>
        <taxon>Providencia</taxon>
    </lineage>
</organism>
<dbReference type="GO" id="GO:0016747">
    <property type="term" value="F:acyltransferase activity, transferring groups other than amino-acyl groups"/>
    <property type="evidence" value="ECO:0007669"/>
    <property type="project" value="InterPro"/>
</dbReference>
<dbReference type="InterPro" id="IPR050680">
    <property type="entry name" value="YpeA/RimI_acetyltransf"/>
</dbReference>